<accession>A0A316TUT5</accession>
<proteinExistence type="predicted"/>
<comment type="caution">
    <text evidence="1">The sequence shown here is derived from an EMBL/GenBank/DDBJ whole genome shotgun (WGS) entry which is preliminary data.</text>
</comment>
<sequence>MSKSKYIYDNGLGCGCGCSKPTPGLGESPVDNQTNNETKKDLIKTAKDYINDEIPFKYKAGALAVGLGYCWWKSRRRRRR</sequence>
<evidence type="ECO:0000313" key="2">
    <source>
        <dbReference type="Proteomes" id="UP000245533"/>
    </source>
</evidence>
<dbReference type="AlphaFoldDB" id="A0A316TUT5"/>
<gene>
    <name evidence="1" type="ORF">DDZ15_09620</name>
</gene>
<dbReference type="RefSeq" id="WP_109646895.1">
    <property type="nucleotide sequence ID" value="NZ_QGGB01000007.1"/>
</dbReference>
<evidence type="ECO:0000313" key="1">
    <source>
        <dbReference type="EMBL" id="PWN06102.1"/>
    </source>
</evidence>
<dbReference type="EMBL" id="QGGB01000007">
    <property type="protein sequence ID" value="PWN06102.1"/>
    <property type="molecule type" value="Genomic_DNA"/>
</dbReference>
<reference evidence="1 2" key="1">
    <citation type="submission" date="2018-05" db="EMBL/GenBank/DDBJ databases">
        <title>Rhodohalobacter halophilus gen. nov., sp. nov., a moderately halophilic member of the family Balneolaceae.</title>
        <authorList>
            <person name="Liu Z.-W."/>
        </authorList>
    </citation>
    <scope>NUCLEOTIDE SEQUENCE [LARGE SCALE GENOMIC DNA]</scope>
    <source>
        <strain evidence="1 2">8A47</strain>
    </source>
</reference>
<name>A0A316TUT5_9BACT</name>
<protein>
    <submittedName>
        <fullName evidence="1">Uncharacterized protein</fullName>
    </submittedName>
</protein>
<keyword evidence="2" id="KW-1185">Reference proteome</keyword>
<dbReference type="Proteomes" id="UP000245533">
    <property type="component" value="Unassembled WGS sequence"/>
</dbReference>
<organism evidence="1 2">
    <name type="scientific">Rhodohalobacter mucosus</name>
    <dbReference type="NCBI Taxonomy" id="2079485"/>
    <lineage>
        <taxon>Bacteria</taxon>
        <taxon>Pseudomonadati</taxon>
        <taxon>Balneolota</taxon>
        <taxon>Balneolia</taxon>
        <taxon>Balneolales</taxon>
        <taxon>Balneolaceae</taxon>
        <taxon>Rhodohalobacter</taxon>
    </lineage>
</organism>
<dbReference type="OrthoDB" id="1524869at2"/>